<feature type="non-terminal residue" evidence="1">
    <location>
        <position position="106"/>
    </location>
</feature>
<protein>
    <submittedName>
        <fullName evidence="1">Uncharacterized protein</fullName>
    </submittedName>
</protein>
<gene>
    <name evidence="1" type="ORF">B1A_22152</name>
</gene>
<sequence length="106" mass="11891">ANRQHTAHTHQFDITVHYRFHPRHGERLGVVRTHSFRGERAYVVEQLDGSLTLLPTWMADPAAGELEVVREPRISREALIELRRVVDAGVSSRASQARGGGGNERS</sequence>
<dbReference type="AlphaFoldDB" id="T0XSG5"/>
<comment type="caution">
    <text evidence="1">The sequence shown here is derived from an EMBL/GenBank/DDBJ whole genome shotgun (WGS) entry which is preliminary data.</text>
</comment>
<name>T0XSG5_9ZZZZ</name>
<proteinExistence type="predicted"/>
<dbReference type="EMBL" id="AUZX01016388">
    <property type="protein sequence ID" value="EQD25796.1"/>
    <property type="molecule type" value="Genomic_DNA"/>
</dbReference>
<feature type="non-terminal residue" evidence="1">
    <location>
        <position position="1"/>
    </location>
</feature>
<accession>T0XSG5</accession>
<organism evidence="1">
    <name type="scientific">mine drainage metagenome</name>
    <dbReference type="NCBI Taxonomy" id="410659"/>
    <lineage>
        <taxon>unclassified sequences</taxon>
        <taxon>metagenomes</taxon>
        <taxon>ecological metagenomes</taxon>
    </lineage>
</organism>
<evidence type="ECO:0000313" key="1">
    <source>
        <dbReference type="EMBL" id="EQD25796.1"/>
    </source>
</evidence>
<reference evidence="1" key="1">
    <citation type="submission" date="2013-08" db="EMBL/GenBank/DDBJ databases">
        <authorList>
            <person name="Mendez C."/>
            <person name="Richter M."/>
            <person name="Ferrer M."/>
            <person name="Sanchez J."/>
        </authorList>
    </citation>
    <scope>NUCLEOTIDE SEQUENCE</scope>
</reference>
<reference evidence="1" key="2">
    <citation type="journal article" date="2014" name="ISME J.">
        <title>Microbial stratification in low pH oxic and suboxic macroscopic growths along an acid mine drainage.</title>
        <authorList>
            <person name="Mendez-Garcia C."/>
            <person name="Mesa V."/>
            <person name="Sprenger R.R."/>
            <person name="Richter M."/>
            <person name="Diez M.S."/>
            <person name="Solano J."/>
            <person name="Bargiela R."/>
            <person name="Golyshina O.V."/>
            <person name="Manteca A."/>
            <person name="Ramos J.L."/>
            <person name="Gallego J.R."/>
            <person name="Llorente I."/>
            <person name="Martins Dos Santos V.A."/>
            <person name="Jensen O.N."/>
            <person name="Pelaez A.I."/>
            <person name="Sanchez J."/>
            <person name="Ferrer M."/>
        </authorList>
    </citation>
    <scope>NUCLEOTIDE SEQUENCE</scope>
</reference>